<dbReference type="EMBL" id="PDJQ01000001">
    <property type="protein sequence ID" value="PFG74931.1"/>
    <property type="molecule type" value="Genomic_DNA"/>
</dbReference>
<feature type="domain" description="Gfo/Idh/MocA-like oxidoreductase N-terminal" evidence="2">
    <location>
        <begin position="6"/>
        <end position="127"/>
    </location>
</feature>
<keyword evidence="1" id="KW-0560">Oxidoreductase</keyword>
<dbReference type="SUPFAM" id="SSF51735">
    <property type="entry name" value="NAD(P)-binding Rossmann-fold domains"/>
    <property type="match status" value="1"/>
</dbReference>
<evidence type="ECO:0000259" key="3">
    <source>
        <dbReference type="Pfam" id="PF22725"/>
    </source>
</evidence>
<keyword evidence="5" id="KW-1185">Reference proteome</keyword>
<dbReference type="Pfam" id="PF22725">
    <property type="entry name" value="GFO_IDH_MocA_C3"/>
    <property type="match status" value="1"/>
</dbReference>
<feature type="domain" description="GFO/IDH/MocA-like oxidoreductase" evidence="3">
    <location>
        <begin position="140"/>
        <end position="260"/>
    </location>
</feature>
<evidence type="ECO:0000256" key="1">
    <source>
        <dbReference type="ARBA" id="ARBA00023002"/>
    </source>
</evidence>
<dbReference type="InterPro" id="IPR000683">
    <property type="entry name" value="Gfo/Idh/MocA-like_OxRdtase_N"/>
</dbReference>
<reference evidence="4 5" key="1">
    <citation type="submission" date="2017-09" db="EMBL/GenBank/DDBJ databases">
        <title>Sequencing the genomes of two abundant thermophiles in Great Basin hot springs: Thermocrinis jamiesonii and novel Chloroflexi Thermoflexus hugenholtzii.</title>
        <authorList>
            <person name="Hedlund B."/>
        </authorList>
    </citation>
    <scope>NUCLEOTIDE SEQUENCE [LARGE SCALE GENOMIC DNA]</scope>
    <source>
        <strain evidence="4 5">G233</strain>
    </source>
</reference>
<comment type="caution">
    <text evidence="4">The sequence shown here is derived from an EMBL/GenBank/DDBJ whole genome shotgun (WGS) entry which is preliminary data.</text>
</comment>
<dbReference type="Gene3D" id="3.30.360.10">
    <property type="entry name" value="Dihydrodipicolinate Reductase, domain 2"/>
    <property type="match status" value="1"/>
</dbReference>
<dbReference type="PANTHER" id="PTHR43818:SF11">
    <property type="entry name" value="BCDNA.GH03377"/>
    <property type="match status" value="1"/>
</dbReference>
<gene>
    <name evidence="4" type="ORF">A9A59_2184</name>
</gene>
<dbReference type="InterPro" id="IPR050463">
    <property type="entry name" value="Gfo/Idh/MocA_oxidrdct_glycsds"/>
</dbReference>
<proteinExistence type="predicted"/>
<dbReference type="InterPro" id="IPR036291">
    <property type="entry name" value="NAD(P)-bd_dom_sf"/>
</dbReference>
<dbReference type="AlphaFoldDB" id="A0A2A9HID2"/>
<dbReference type="RefSeq" id="WP_133117602.1">
    <property type="nucleotide sequence ID" value="NZ_PDJQ01000001.1"/>
</dbReference>
<name>A0A2A9HID2_TEPT2</name>
<accession>A0A2A9HID2</accession>
<dbReference type="SUPFAM" id="SSF55347">
    <property type="entry name" value="Glyceraldehyde-3-phosphate dehydrogenase-like, C-terminal domain"/>
    <property type="match status" value="1"/>
</dbReference>
<dbReference type="PANTHER" id="PTHR43818">
    <property type="entry name" value="BCDNA.GH03377"/>
    <property type="match status" value="1"/>
</dbReference>
<organism evidence="4 5">
    <name type="scientific">Tepidiforma thermophila (strain KCTC 52669 / CGMCC 1.13589 / G233)</name>
    <dbReference type="NCBI Taxonomy" id="2761530"/>
    <lineage>
        <taxon>Bacteria</taxon>
        <taxon>Bacillati</taxon>
        <taxon>Chloroflexota</taxon>
        <taxon>Tepidiformia</taxon>
        <taxon>Tepidiformales</taxon>
        <taxon>Tepidiformaceae</taxon>
        <taxon>Tepidiforma</taxon>
    </lineage>
</organism>
<dbReference type="Gene3D" id="3.40.50.720">
    <property type="entry name" value="NAD(P)-binding Rossmann-like Domain"/>
    <property type="match status" value="1"/>
</dbReference>
<evidence type="ECO:0000313" key="5">
    <source>
        <dbReference type="Proteomes" id="UP000223071"/>
    </source>
</evidence>
<dbReference type="Proteomes" id="UP000223071">
    <property type="component" value="Unassembled WGS sequence"/>
</dbReference>
<dbReference type="InterPro" id="IPR055170">
    <property type="entry name" value="GFO_IDH_MocA-like_dom"/>
</dbReference>
<dbReference type="GO" id="GO:0000166">
    <property type="term" value="F:nucleotide binding"/>
    <property type="evidence" value="ECO:0007669"/>
    <property type="project" value="InterPro"/>
</dbReference>
<evidence type="ECO:0000259" key="2">
    <source>
        <dbReference type="Pfam" id="PF01408"/>
    </source>
</evidence>
<protein>
    <submittedName>
        <fullName evidence="4">Putative dehydrogenase</fullName>
    </submittedName>
</protein>
<sequence>MHVPVVGLIGCGHIGRFHSRNLRGAIRSGVVDARYVAVCDRDRSRAEAFAGIVGAELVTDDASELLDYPGLTAVYICTETAEHPALVAEAARRGLDIFCEKPLARTLTEVEAMVEAVEGAGVINQVGLVLRYSPVLTVLADLMRDPGLGPLLTAHLRDDQFFPVRGHYNSSWRGSFERAGGGTLIEHSIHDVDVFRWLFGEIAAVRCHTREATPGHPGVEDVALVTFQHAGGHQTTLTSVWHGLDDRPSTRFLEVFFEGGYFATEHDFLGPIRVQGRSGPVRELSADEVFERYVALAGLNEEQAALARAGMLEDVAFLQSAAARRPAFPDFRTALAAHRVVDACYRSAREGREVRLDSPGR</sequence>
<dbReference type="GO" id="GO:0016491">
    <property type="term" value="F:oxidoreductase activity"/>
    <property type="evidence" value="ECO:0007669"/>
    <property type="project" value="UniProtKB-KW"/>
</dbReference>
<evidence type="ECO:0000313" key="4">
    <source>
        <dbReference type="EMBL" id="PFG74931.1"/>
    </source>
</evidence>
<dbReference type="Pfam" id="PF01408">
    <property type="entry name" value="GFO_IDH_MocA"/>
    <property type="match status" value="1"/>
</dbReference>